<dbReference type="Pfam" id="PF01565">
    <property type="entry name" value="FAD_binding_4"/>
    <property type="match status" value="1"/>
</dbReference>
<dbReference type="AlphaFoldDB" id="A0AAE3FXU3"/>
<dbReference type="PROSITE" id="PS51387">
    <property type="entry name" value="FAD_PCMH"/>
    <property type="match status" value="1"/>
</dbReference>
<gene>
    <name evidence="7" type="ORF">AArcSt2_09610</name>
</gene>
<organism evidence="7 8">
    <name type="scientific">Natronocalculus amylovorans</name>
    <dbReference type="NCBI Taxonomy" id="2917812"/>
    <lineage>
        <taxon>Archaea</taxon>
        <taxon>Methanobacteriati</taxon>
        <taxon>Methanobacteriota</taxon>
        <taxon>Stenosarchaea group</taxon>
        <taxon>Halobacteria</taxon>
        <taxon>Halobacteriales</taxon>
        <taxon>Haloferacaceae</taxon>
        <taxon>Natronocalculus</taxon>
    </lineage>
</organism>
<dbReference type="Gene3D" id="3.40.462.20">
    <property type="match status" value="1"/>
</dbReference>
<dbReference type="Gene3D" id="3.30.43.10">
    <property type="entry name" value="Uridine Diphospho-n-acetylenolpyruvylglucosamine Reductase, domain 2"/>
    <property type="match status" value="1"/>
</dbReference>
<evidence type="ECO:0000313" key="8">
    <source>
        <dbReference type="Proteomes" id="UP001203207"/>
    </source>
</evidence>
<dbReference type="InterPro" id="IPR012951">
    <property type="entry name" value="BBE"/>
</dbReference>
<dbReference type="Proteomes" id="UP001203207">
    <property type="component" value="Unassembled WGS sequence"/>
</dbReference>
<proteinExistence type="inferred from homology"/>
<evidence type="ECO:0000256" key="1">
    <source>
        <dbReference type="ARBA" id="ARBA00001974"/>
    </source>
</evidence>
<reference evidence="7" key="2">
    <citation type="submission" date="2022-02" db="EMBL/GenBank/DDBJ databases">
        <authorList>
            <person name="Elcheninov A.G."/>
            <person name="Sorokin D.Y."/>
            <person name="Kublanov I.V."/>
        </authorList>
    </citation>
    <scope>NUCLEOTIDE SEQUENCE</scope>
    <source>
        <strain evidence="7">AArc-St2</strain>
    </source>
</reference>
<comment type="caution">
    <text evidence="7">The sequence shown here is derived from an EMBL/GenBank/DDBJ whole genome shotgun (WGS) entry which is preliminary data.</text>
</comment>
<evidence type="ECO:0000256" key="4">
    <source>
        <dbReference type="ARBA" id="ARBA00022827"/>
    </source>
</evidence>
<keyword evidence="8" id="KW-1185">Reference proteome</keyword>
<dbReference type="InterPro" id="IPR050416">
    <property type="entry name" value="FAD-linked_Oxidoreductase"/>
</dbReference>
<evidence type="ECO:0000256" key="2">
    <source>
        <dbReference type="ARBA" id="ARBA00005466"/>
    </source>
</evidence>
<dbReference type="SUPFAM" id="SSF55103">
    <property type="entry name" value="FAD-linked oxidases, C-terminal domain"/>
    <property type="match status" value="1"/>
</dbReference>
<dbReference type="PANTHER" id="PTHR42973">
    <property type="entry name" value="BINDING OXIDOREDUCTASE, PUTATIVE (AFU_ORTHOLOGUE AFUA_1G17690)-RELATED"/>
    <property type="match status" value="1"/>
</dbReference>
<keyword evidence="3" id="KW-0285">Flavoprotein</keyword>
<accession>A0AAE3FXU3</accession>
<evidence type="ECO:0000256" key="3">
    <source>
        <dbReference type="ARBA" id="ARBA00022630"/>
    </source>
</evidence>
<keyword evidence="5" id="KW-0560">Oxidoreductase</keyword>
<protein>
    <submittedName>
        <fullName evidence="7">FAD-binding oxidoreductase</fullName>
    </submittedName>
</protein>
<dbReference type="InterPro" id="IPR016167">
    <property type="entry name" value="FAD-bd_PCMH_sub1"/>
</dbReference>
<dbReference type="PANTHER" id="PTHR42973:SF39">
    <property type="entry name" value="FAD-BINDING PCMH-TYPE DOMAIN-CONTAINING PROTEIN"/>
    <property type="match status" value="1"/>
</dbReference>
<evidence type="ECO:0000313" key="7">
    <source>
        <dbReference type="EMBL" id="MCL9817200.1"/>
    </source>
</evidence>
<evidence type="ECO:0000259" key="6">
    <source>
        <dbReference type="PROSITE" id="PS51387"/>
    </source>
</evidence>
<dbReference type="InterPro" id="IPR016169">
    <property type="entry name" value="FAD-bd_PCMH_sub2"/>
</dbReference>
<comment type="similarity">
    <text evidence="2">Belongs to the oxygen-dependent FAD-linked oxidoreductase family.</text>
</comment>
<dbReference type="Gene3D" id="3.30.465.10">
    <property type="match status" value="1"/>
</dbReference>
<sequence length="472" mass="50887">MSTDLTVGAAISKEDLTTLESELRGSVVRPSDSDFDDRRSVWNGAIDNYPLLIVQCQGAVDVLNALAFATEHELPFSIRGGAHHQTGVAIAEDGIVLDLSSMNHVRVDPDEQLAQVGPGCRARDVLKETQHYGLAPPTGSAGDVGVAGSTLGGAIGWMRRKNGLGIDALRSVDIVTPAGELITASPEENEELFWAVRGGGGNFGIVTNFEFELYEVGPIVAGLGVFYPAENAPALLTEYREAAAEAPDEVTTMALKTHVPDLPPMPDALVGEEAVAILGSYIGETEAGMDALQPFREFTDPLIDMSDPMPYLLLHQLGTMMFPSGRKYSHRSCFVDELSDDTISAVVDQMETAPSALSAIGIWQLGGKIAAVGSDETAYPHRQAAYMITVESNWESGDDDANIQWARGGDERFRELGGYGAYAGFTGVSPRDSEPVRERVYGRNYDRLLEIKTTYDEQNILNKNVNLDPSSE</sequence>
<dbReference type="InterPro" id="IPR006094">
    <property type="entry name" value="Oxid_FAD_bind_N"/>
</dbReference>
<dbReference type="RefSeq" id="WP_250584220.1">
    <property type="nucleotide sequence ID" value="NZ_JAKRVX010000003.1"/>
</dbReference>
<name>A0AAE3FXU3_9EURY</name>
<dbReference type="GO" id="GO:0016491">
    <property type="term" value="F:oxidoreductase activity"/>
    <property type="evidence" value="ECO:0007669"/>
    <property type="project" value="UniProtKB-KW"/>
</dbReference>
<dbReference type="Pfam" id="PF08031">
    <property type="entry name" value="BBE"/>
    <property type="match status" value="1"/>
</dbReference>
<reference evidence="7" key="1">
    <citation type="journal article" date="2022" name="Syst. Appl. Microbiol.">
        <title>Natronocalculus amylovorans gen. nov., sp. nov., and Natranaeroarchaeum aerophilus sp. nov., dominant culturable amylolytic natronoarchaea from hypersaline soda lakes in southwestern Siberia.</title>
        <authorList>
            <person name="Sorokin D.Y."/>
            <person name="Elcheninov A.G."/>
            <person name="Khizhniak T.V."/>
            <person name="Koenen M."/>
            <person name="Bale N.J."/>
            <person name="Damste J.S.S."/>
            <person name="Kublanov I.V."/>
        </authorList>
    </citation>
    <scope>NUCLEOTIDE SEQUENCE</scope>
    <source>
        <strain evidence="7">AArc-St2</strain>
    </source>
</reference>
<dbReference type="EMBL" id="JAKRVX010000003">
    <property type="protein sequence ID" value="MCL9817200.1"/>
    <property type="molecule type" value="Genomic_DNA"/>
</dbReference>
<comment type="cofactor">
    <cofactor evidence="1">
        <name>FAD</name>
        <dbReference type="ChEBI" id="CHEBI:57692"/>
    </cofactor>
</comment>
<dbReference type="GO" id="GO:0071949">
    <property type="term" value="F:FAD binding"/>
    <property type="evidence" value="ECO:0007669"/>
    <property type="project" value="InterPro"/>
</dbReference>
<dbReference type="InterPro" id="IPR016164">
    <property type="entry name" value="FAD-linked_Oxase-like_C"/>
</dbReference>
<keyword evidence="4" id="KW-0274">FAD</keyword>
<feature type="domain" description="FAD-binding PCMH-type" evidence="6">
    <location>
        <begin position="46"/>
        <end position="216"/>
    </location>
</feature>
<dbReference type="InterPro" id="IPR036318">
    <property type="entry name" value="FAD-bd_PCMH-like_sf"/>
</dbReference>
<dbReference type="InterPro" id="IPR016166">
    <property type="entry name" value="FAD-bd_PCMH"/>
</dbReference>
<evidence type="ECO:0000256" key="5">
    <source>
        <dbReference type="ARBA" id="ARBA00023002"/>
    </source>
</evidence>
<dbReference type="SUPFAM" id="SSF56176">
    <property type="entry name" value="FAD-binding/transporter-associated domain-like"/>
    <property type="match status" value="1"/>
</dbReference>